<accession>A0A430FVB8</accession>
<gene>
    <name evidence="7" type="ORF">D2E24_0735</name>
</gene>
<dbReference type="Pfam" id="PF00132">
    <property type="entry name" value="Hexapep"/>
    <property type="match status" value="1"/>
</dbReference>
<dbReference type="Gene3D" id="2.160.10.10">
    <property type="entry name" value="Hexapeptide repeat proteins"/>
    <property type="match status" value="1"/>
</dbReference>
<protein>
    <recommendedName>
        <fullName evidence="5">Acetyltransferase</fullName>
        <ecNumber evidence="5">2.3.1.-</ecNumber>
    </recommendedName>
</protein>
<dbReference type="FunFam" id="2.160.10.10:FF:000025">
    <property type="entry name" value="Hexapeptide-repeat containing-acetyltransferase"/>
    <property type="match status" value="1"/>
</dbReference>
<evidence type="ECO:0000256" key="5">
    <source>
        <dbReference type="RuleBase" id="RU367021"/>
    </source>
</evidence>
<name>A0A430FVB8_9BIFI</name>
<evidence type="ECO:0000256" key="1">
    <source>
        <dbReference type="ARBA" id="ARBA00007274"/>
    </source>
</evidence>
<feature type="domain" description="Maltose/galactoside acetyltransferase" evidence="6">
    <location>
        <begin position="6"/>
        <end position="59"/>
    </location>
</feature>
<keyword evidence="8" id="KW-1185">Reference proteome</keyword>
<dbReference type="InterPro" id="IPR011004">
    <property type="entry name" value="Trimer_LpxA-like_sf"/>
</dbReference>
<dbReference type="InterPro" id="IPR039369">
    <property type="entry name" value="LacA-like"/>
</dbReference>
<keyword evidence="4 5" id="KW-0012">Acyltransferase</keyword>
<dbReference type="SUPFAM" id="SSF51161">
    <property type="entry name" value="Trimeric LpxA-like enzymes"/>
    <property type="match status" value="1"/>
</dbReference>
<dbReference type="InterPro" id="IPR024688">
    <property type="entry name" value="Mac_dom"/>
</dbReference>
<evidence type="ECO:0000313" key="8">
    <source>
        <dbReference type="Proteomes" id="UP000287470"/>
    </source>
</evidence>
<dbReference type="OrthoDB" id="2643438at2"/>
<dbReference type="PROSITE" id="PS00101">
    <property type="entry name" value="HEXAPEP_TRANSFERASES"/>
    <property type="match status" value="1"/>
</dbReference>
<dbReference type="RefSeq" id="WP_125968007.1">
    <property type="nucleotide sequence ID" value="NZ_QXGK01000005.1"/>
</dbReference>
<dbReference type="Pfam" id="PF12464">
    <property type="entry name" value="Mac"/>
    <property type="match status" value="1"/>
</dbReference>
<dbReference type="SMART" id="SM01266">
    <property type="entry name" value="Mac"/>
    <property type="match status" value="1"/>
</dbReference>
<evidence type="ECO:0000256" key="4">
    <source>
        <dbReference type="ARBA" id="ARBA00023315"/>
    </source>
</evidence>
<organism evidence="7 8">
    <name type="scientific">Bifidobacterium samirii</name>
    <dbReference type="NCBI Taxonomy" id="2306974"/>
    <lineage>
        <taxon>Bacteria</taxon>
        <taxon>Bacillati</taxon>
        <taxon>Actinomycetota</taxon>
        <taxon>Actinomycetes</taxon>
        <taxon>Bifidobacteriales</taxon>
        <taxon>Bifidobacteriaceae</taxon>
        <taxon>Bifidobacterium</taxon>
    </lineage>
</organism>
<evidence type="ECO:0000259" key="6">
    <source>
        <dbReference type="SMART" id="SM01266"/>
    </source>
</evidence>
<evidence type="ECO:0000313" key="7">
    <source>
        <dbReference type="EMBL" id="RSX57437.1"/>
    </source>
</evidence>
<comment type="similarity">
    <text evidence="1 5">Belongs to the transferase hexapeptide repeat family.</text>
</comment>
<dbReference type="GO" id="GO:0008870">
    <property type="term" value="F:galactoside O-acetyltransferase activity"/>
    <property type="evidence" value="ECO:0007669"/>
    <property type="project" value="TreeGrafter"/>
</dbReference>
<proteinExistence type="inferred from homology"/>
<keyword evidence="2 5" id="KW-0808">Transferase</keyword>
<comment type="caution">
    <text evidence="7">The sequence shown here is derived from an EMBL/GenBank/DDBJ whole genome shotgun (WGS) entry which is preliminary data.</text>
</comment>
<dbReference type="InterPro" id="IPR018357">
    <property type="entry name" value="Hexapep_transf_CS"/>
</dbReference>
<dbReference type="InterPro" id="IPR001451">
    <property type="entry name" value="Hexapep"/>
</dbReference>
<dbReference type="AlphaFoldDB" id="A0A430FVB8"/>
<dbReference type="PANTHER" id="PTHR43017:SF1">
    <property type="entry name" value="ACETYLTRANSFERASE YJL218W-RELATED"/>
    <property type="match status" value="1"/>
</dbReference>
<dbReference type="PANTHER" id="PTHR43017">
    <property type="entry name" value="GALACTOSIDE O-ACETYLTRANSFERASE"/>
    <property type="match status" value="1"/>
</dbReference>
<sequence>MHDTMRQRIADGRLFTDYCEGLPEDRLAAKRRMKRFNELDPADTEGRAQLIGEILGTPDRPAAAWIEPPFYFCYGTNITIGDGTYVNVNCSFIDDGRITIGRRVMFGPSVNIATVSHPINPAMREFMFADPVVIGDDCWIGANVTICPGVTIGDGVTIGAGSVVTHDIPAHTVAVGVPCRVLREIGERDLTEYRPGMAFADDELVQETLAAREI</sequence>
<keyword evidence="3" id="KW-0677">Repeat</keyword>
<dbReference type="CDD" id="cd03357">
    <property type="entry name" value="LbH_MAT_GAT"/>
    <property type="match status" value="1"/>
</dbReference>
<evidence type="ECO:0000256" key="3">
    <source>
        <dbReference type="ARBA" id="ARBA00022737"/>
    </source>
</evidence>
<dbReference type="Proteomes" id="UP000287470">
    <property type="component" value="Unassembled WGS sequence"/>
</dbReference>
<evidence type="ECO:0000256" key="2">
    <source>
        <dbReference type="ARBA" id="ARBA00022679"/>
    </source>
</evidence>
<dbReference type="EMBL" id="QXGK01000005">
    <property type="protein sequence ID" value="RSX57437.1"/>
    <property type="molecule type" value="Genomic_DNA"/>
</dbReference>
<reference evidence="7 8" key="1">
    <citation type="submission" date="2018-09" db="EMBL/GenBank/DDBJ databases">
        <title>Characterization of the phylogenetic diversity of five novel species belonging to the genus Bifidobacterium.</title>
        <authorList>
            <person name="Lugli G.A."/>
            <person name="Duranti S."/>
            <person name="Milani C."/>
        </authorList>
    </citation>
    <scope>NUCLEOTIDE SEQUENCE [LARGE SCALE GENOMIC DNA]</scope>
    <source>
        <strain evidence="7 8">2033B</strain>
    </source>
</reference>
<dbReference type="EC" id="2.3.1.-" evidence="5"/>